<protein>
    <submittedName>
        <fullName evidence="1">Uncharacterized protein</fullName>
    </submittedName>
</protein>
<reference evidence="1 2" key="1">
    <citation type="submission" date="2019-07" db="EMBL/GenBank/DDBJ databases">
        <title>Genome sequencing of KACC 19320.</title>
        <authorList>
            <person name="Heo J."/>
            <person name="Kim S.-J."/>
            <person name="Kim J.-S."/>
            <person name="Hong S.-B."/>
            <person name="Kwon S.-W."/>
        </authorList>
    </citation>
    <scope>NUCLEOTIDE SEQUENCE [LARGE SCALE GENOMIC DNA]</scope>
    <source>
        <strain evidence="1 2">KACC 19320</strain>
    </source>
</reference>
<dbReference type="KEGG" id="lack:FLP15_03310"/>
<keyword evidence="2" id="KW-1185">Reference proteome</keyword>
<name>A0A514Z727_9LACT</name>
<evidence type="ECO:0000313" key="2">
    <source>
        <dbReference type="Proteomes" id="UP000315128"/>
    </source>
</evidence>
<accession>A0A514Z727</accession>
<dbReference type="RefSeq" id="WP_142765990.1">
    <property type="nucleotide sequence ID" value="NZ_CP041356.1"/>
</dbReference>
<sequence>MISNEQIAHDLVMVYLNNKYGVDVIGDFDVYSDSERNVYGSGKVKTNRFSEPAEKLEMRKVPTGKKYFGLINETKKVPTGNTLYPMDDVFIKIIQDYRKAYSRFLSLLTGSVE</sequence>
<gene>
    <name evidence="1" type="ORF">FLP15_03310</name>
</gene>
<dbReference type="OrthoDB" id="9793039at2"/>
<evidence type="ECO:0000313" key="1">
    <source>
        <dbReference type="EMBL" id="QDK70376.1"/>
    </source>
</evidence>
<dbReference type="Proteomes" id="UP000315128">
    <property type="component" value="Chromosome"/>
</dbReference>
<proteinExistence type="predicted"/>
<dbReference type="AlphaFoldDB" id="A0A514Z727"/>
<organism evidence="1 2">
    <name type="scientific">Lactococcus protaetiae</name>
    <dbReference type="NCBI Taxonomy" id="2592653"/>
    <lineage>
        <taxon>Bacteria</taxon>
        <taxon>Bacillati</taxon>
        <taxon>Bacillota</taxon>
        <taxon>Bacilli</taxon>
        <taxon>Lactobacillales</taxon>
        <taxon>Streptococcaceae</taxon>
        <taxon>Lactococcus</taxon>
    </lineage>
</organism>
<dbReference type="EMBL" id="CP041356">
    <property type="protein sequence ID" value="QDK70376.1"/>
    <property type="molecule type" value="Genomic_DNA"/>
</dbReference>